<evidence type="ECO:0000313" key="2">
    <source>
        <dbReference type="EMBL" id="MBS0126822.1"/>
    </source>
</evidence>
<reference evidence="2" key="1">
    <citation type="submission" date="2021-04" db="EMBL/GenBank/DDBJ databases">
        <authorList>
            <person name="Yoon J."/>
        </authorList>
    </citation>
    <scope>NUCLEOTIDE SEQUENCE</scope>
    <source>
        <strain evidence="2">KMU-90</strain>
    </source>
</reference>
<evidence type="ECO:0000259" key="1">
    <source>
        <dbReference type="PROSITE" id="PS50995"/>
    </source>
</evidence>
<dbReference type="PRINTS" id="PR00598">
    <property type="entry name" value="HTHMARR"/>
</dbReference>
<dbReference type="EMBL" id="JAGTUU010000013">
    <property type="protein sequence ID" value="MBS0126822.1"/>
    <property type="molecule type" value="Genomic_DNA"/>
</dbReference>
<dbReference type="RefSeq" id="WP_212538782.1">
    <property type="nucleotide sequence ID" value="NZ_JAGTUU010000013.1"/>
</dbReference>
<dbReference type="Proteomes" id="UP000681356">
    <property type="component" value="Unassembled WGS sequence"/>
</dbReference>
<organism evidence="2 3">
    <name type="scientific">Thetidibacter halocola</name>
    <dbReference type="NCBI Taxonomy" id="2827239"/>
    <lineage>
        <taxon>Bacteria</taxon>
        <taxon>Pseudomonadati</taxon>
        <taxon>Pseudomonadota</taxon>
        <taxon>Alphaproteobacteria</taxon>
        <taxon>Rhodobacterales</taxon>
        <taxon>Roseobacteraceae</taxon>
        <taxon>Thetidibacter</taxon>
    </lineage>
</organism>
<dbReference type="PANTHER" id="PTHR33164:SF43">
    <property type="entry name" value="HTH-TYPE TRANSCRIPTIONAL REPRESSOR YETL"/>
    <property type="match status" value="1"/>
</dbReference>
<proteinExistence type="predicted"/>
<comment type="caution">
    <text evidence="2">The sequence shown here is derived from an EMBL/GenBank/DDBJ whole genome shotgun (WGS) entry which is preliminary data.</text>
</comment>
<dbReference type="Gene3D" id="1.10.10.10">
    <property type="entry name" value="Winged helix-like DNA-binding domain superfamily/Winged helix DNA-binding domain"/>
    <property type="match status" value="1"/>
</dbReference>
<dbReference type="GO" id="GO:0006950">
    <property type="term" value="P:response to stress"/>
    <property type="evidence" value="ECO:0007669"/>
    <property type="project" value="TreeGrafter"/>
</dbReference>
<dbReference type="Pfam" id="PF01047">
    <property type="entry name" value="MarR"/>
    <property type="match status" value="1"/>
</dbReference>
<feature type="domain" description="HTH marR-type" evidence="1">
    <location>
        <begin position="1"/>
        <end position="146"/>
    </location>
</feature>
<keyword evidence="3" id="KW-1185">Reference proteome</keyword>
<accession>A0A8J7WHB1</accession>
<dbReference type="InterPro" id="IPR039422">
    <property type="entry name" value="MarR/SlyA-like"/>
</dbReference>
<dbReference type="SMART" id="SM00347">
    <property type="entry name" value="HTH_MARR"/>
    <property type="match status" value="1"/>
</dbReference>
<sequence length="155" mass="17197">MTDLPDSVDYGPLSESLGFLLRLSQLRAFADFFDGMAGLDVHPGELSVLLVLSANPGIRQGVLARALTIKRAHMTKMVRAMERDGLVSRTVPQDDRRAVELWLTDTGHARVAALRPAFDTQQPRETARLTPDETTTLKRLLRKHIGLKEPDTPCP</sequence>
<dbReference type="SUPFAM" id="SSF46785">
    <property type="entry name" value="Winged helix' DNA-binding domain"/>
    <property type="match status" value="1"/>
</dbReference>
<evidence type="ECO:0000313" key="3">
    <source>
        <dbReference type="Proteomes" id="UP000681356"/>
    </source>
</evidence>
<dbReference type="InterPro" id="IPR000835">
    <property type="entry name" value="HTH_MarR-typ"/>
</dbReference>
<name>A0A8J7WHB1_9RHOB</name>
<dbReference type="PROSITE" id="PS50995">
    <property type="entry name" value="HTH_MARR_2"/>
    <property type="match status" value="1"/>
</dbReference>
<dbReference type="PANTHER" id="PTHR33164">
    <property type="entry name" value="TRANSCRIPTIONAL REGULATOR, MARR FAMILY"/>
    <property type="match status" value="1"/>
</dbReference>
<dbReference type="GO" id="GO:0003700">
    <property type="term" value="F:DNA-binding transcription factor activity"/>
    <property type="evidence" value="ECO:0007669"/>
    <property type="project" value="InterPro"/>
</dbReference>
<dbReference type="InterPro" id="IPR036388">
    <property type="entry name" value="WH-like_DNA-bd_sf"/>
</dbReference>
<dbReference type="InterPro" id="IPR036390">
    <property type="entry name" value="WH_DNA-bd_sf"/>
</dbReference>
<dbReference type="AlphaFoldDB" id="A0A8J7WHB1"/>
<protein>
    <submittedName>
        <fullName evidence="2">MarR family transcriptional regulator</fullName>
    </submittedName>
</protein>
<gene>
    <name evidence="2" type="ORF">KB874_22330</name>
</gene>